<dbReference type="InterPro" id="IPR000182">
    <property type="entry name" value="GNAT_dom"/>
</dbReference>
<dbReference type="Pfam" id="PF00583">
    <property type="entry name" value="Acetyltransf_1"/>
    <property type="match status" value="1"/>
</dbReference>
<keyword evidence="2 4" id="KW-0012">Acyltransferase</keyword>
<gene>
    <name evidence="4" type="ORF">FHS79_002693</name>
</gene>
<dbReference type="PANTHER" id="PTHR43877">
    <property type="entry name" value="AMINOALKYLPHOSPHONATE N-ACETYLTRANSFERASE-RELATED-RELATED"/>
    <property type="match status" value="1"/>
</dbReference>
<dbReference type="InterPro" id="IPR016181">
    <property type="entry name" value="Acyl_CoA_acyltransferase"/>
</dbReference>
<dbReference type="RefSeq" id="WP_184200948.1">
    <property type="nucleotide sequence ID" value="NZ_BMOX01000048.1"/>
</dbReference>
<dbReference type="EC" id="2.3.1.267" evidence="4"/>
<evidence type="ECO:0000256" key="1">
    <source>
        <dbReference type="ARBA" id="ARBA00022679"/>
    </source>
</evidence>
<protein>
    <submittedName>
        <fullName evidence="4">Ribosomal-protein-alanine N-acetyltransferase</fullName>
        <ecNumber evidence="4">2.3.1.267</ecNumber>
    </submittedName>
</protein>
<dbReference type="Proteomes" id="UP000538147">
    <property type="component" value="Unassembled WGS sequence"/>
</dbReference>
<dbReference type="Gene3D" id="3.40.630.30">
    <property type="match status" value="1"/>
</dbReference>
<dbReference type="AlphaFoldDB" id="A0A841LBZ6"/>
<evidence type="ECO:0000313" key="5">
    <source>
        <dbReference type="Proteomes" id="UP000538147"/>
    </source>
</evidence>
<keyword evidence="1 4" id="KW-0808">Transferase</keyword>
<dbReference type="SUPFAM" id="SSF55729">
    <property type="entry name" value="Acyl-CoA N-acyltransferases (Nat)"/>
    <property type="match status" value="1"/>
</dbReference>
<dbReference type="EMBL" id="JACIIV010000020">
    <property type="protein sequence ID" value="MBB6228503.1"/>
    <property type="molecule type" value="Genomic_DNA"/>
</dbReference>
<evidence type="ECO:0000259" key="3">
    <source>
        <dbReference type="PROSITE" id="PS51186"/>
    </source>
</evidence>
<evidence type="ECO:0000313" key="4">
    <source>
        <dbReference type="EMBL" id="MBB6228503.1"/>
    </source>
</evidence>
<reference evidence="4 5" key="1">
    <citation type="submission" date="2020-08" db="EMBL/GenBank/DDBJ databases">
        <title>Genomic Encyclopedia of Type Strains, Phase IV (KMG-IV): sequencing the most valuable type-strain genomes for metagenomic binning, comparative biology and taxonomic classification.</title>
        <authorList>
            <person name="Goeker M."/>
        </authorList>
    </citation>
    <scope>NUCLEOTIDE SEQUENCE [LARGE SCALE GENOMIC DNA]</scope>
    <source>
        <strain evidence="4 5">DSM 102189</strain>
    </source>
</reference>
<dbReference type="PROSITE" id="PS51186">
    <property type="entry name" value="GNAT"/>
    <property type="match status" value="1"/>
</dbReference>
<sequence>MSTLAPPVILPADDRHLDRMMAVMRASFDPGFGEAWTTMQMAGGLSLDGNFARRAVDPSDGSGERLLGFSLSRAVLDEAELLLVAVVPLARGLGIGRGLVDQALLDSRRRGCGRMFLEVRENNHAARQLYHGCGFFDIGRRINYYSGSDGARFAAITMQRHLID</sequence>
<accession>A0A841LBZ6</accession>
<comment type="caution">
    <text evidence="4">The sequence shown here is derived from an EMBL/GenBank/DDBJ whole genome shotgun (WGS) entry which is preliminary data.</text>
</comment>
<dbReference type="InterPro" id="IPR050832">
    <property type="entry name" value="Bact_Acetyltransf"/>
</dbReference>
<dbReference type="GO" id="GO:0008999">
    <property type="term" value="F:protein-N-terminal-alanine acetyltransferase activity"/>
    <property type="evidence" value="ECO:0007669"/>
    <property type="project" value="UniProtKB-EC"/>
</dbReference>
<name>A0A841LBZ6_9SPHN</name>
<keyword evidence="5" id="KW-1185">Reference proteome</keyword>
<dbReference type="CDD" id="cd04301">
    <property type="entry name" value="NAT_SF"/>
    <property type="match status" value="1"/>
</dbReference>
<evidence type="ECO:0000256" key="2">
    <source>
        <dbReference type="ARBA" id="ARBA00023315"/>
    </source>
</evidence>
<organism evidence="4 5">
    <name type="scientific">Polymorphobacter multimanifer</name>
    <dbReference type="NCBI Taxonomy" id="1070431"/>
    <lineage>
        <taxon>Bacteria</taxon>
        <taxon>Pseudomonadati</taxon>
        <taxon>Pseudomonadota</taxon>
        <taxon>Alphaproteobacteria</taxon>
        <taxon>Sphingomonadales</taxon>
        <taxon>Sphingosinicellaceae</taxon>
        <taxon>Polymorphobacter</taxon>
    </lineage>
</organism>
<feature type="domain" description="N-acetyltransferase" evidence="3">
    <location>
        <begin position="7"/>
        <end position="163"/>
    </location>
</feature>
<proteinExistence type="predicted"/>